<evidence type="ECO:0000313" key="6">
    <source>
        <dbReference type="Proteomes" id="UP000007264"/>
    </source>
</evidence>
<dbReference type="InterPro" id="IPR029026">
    <property type="entry name" value="tRNA_m1G_MTases_N"/>
</dbReference>
<dbReference type="GO" id="GO:0008173">
    <property type="term" value="F:RNA methyltransferase activity"/>
    <property type="evidence" value="ECO:0007669"/>
    <property type="project" value="InterPro"/>
</dbReference>
<feature type="compositionally biased region" description="Basic and acidic residues" evidence="3">
    <location>
        <begin position="205"/>
        <end position="214"/>
    </location>
</feature>
<gene>
    <name evidence="5" type="ORF">COCSUDRAFT_66262</name>
</gene>
<dbReference type="EMBL" id="AGSI01000008">
    <property type="protein sequence ID" value="EIE23309.1"/>
    <property type="molecule type" value="Genomic_DNA"/>
</dbReference>
<accession>I0YY40</accession>
<dbReference type="InterPro" id="IPR051259">
    <property type="entry name" value="rRNA_Methyltransferase"/>
</dbReference>
<keyword evidence="6" id="KW-1185">Reference proteome</keyword>
<dbReference type="Pfam" id="PF00588">
    <property type="entry name" value="SpoU_methylase"/>
    <property type="match status" value="1"/>
</dbReference>
<dbReference type="KEGG" id="csl:COCSUDRAFT_66262"/>
<comment type="caution">
    <text evidence="5">The sequence shown here is derived from an EMBL/GenBank/DDBJ whole genome shotgun (WGS) entry which is preliminary data.</text>
</comment>
<dbReference type="eggNOG" id="KOG0838">
    <property type="taxonomic scope" value="Eukaryota"/>
</dbReference>
<name>I0YY40_COCSC</name>
<dbReference type="RefSeq" id="XP_005647853.1">
    <property type="nucleotide sequence ID" value="XM_005647796.1"/>
</dbReference>
<dbReference type="InterPro" id="IPR001537">
    <property type="entry name" value="SpoU_MeTrfase"/>
</dbReference>
<sequence>MQPQSYQSDKIAISTAKTSTSSAAESSPGCYLIVHNVSKRHNIGTLVRSAAAFSVTEVCLVGARQFNTFGSHGSADYVNYRHFPSLQECCHYLKQDKGCRIMGVEIAEDAQPIHAHPFSGPTAFMLGNEGSGLSPQQVQLCDAFVYIPQYGAGTASLNVTVAASIVLQHFAAWAGYAERPRSGAKYDVGERPPRTGARGTVPLTEEERAAERERRLKKKAAANGHDVLQGSDGPLLDDLMDAAEEE</sequence>
<reference evidence="5 6" key="1">
    <citation type="journal article" date="2012" name="Genome Biol.">
        <title>The genome of the polar eukaryotic microalga coccomyxa subellipsoidea reveals traits of cold adaptation.</title>
        <authorList>
            <person name="Blanc G."/>
            <person name="Agarkova I."/>
            <person name="Grimwood J."/>
            <person name="Kuo A."/>
            <person name="Brueggeman A."/>
            <person name="Dunigan D."/>
            <person name="Gurnon J."/>
            <person name="Ladunga I."/>
            <person name="Lindquist E."/>
            <person name="Lucas S."/>
            <person name="Pangilinan J."/>
            <person name="Proschold T."/>
            <person name="Salamov A."/>
            <person name="Schmutz J."/>
            <person name="Weeks D."/>
            <person name="Yamada T."/>
            <person name="Claverie J.M."/>
            <person name="Grigoriev I."/>
            <person name="Van Etten J."/>
            <person name="Lomsadze A."/>
            <person name="Borodovsky M."/>
        </authorList>
    </citation>
    <scope>NUCLEOTIDE SEQUENCE [LARGE SCALE GENOMIC DNA]</scope>
    <source>
        <strain evidence="5 6">C-169</strain>
    </source>
</reference>
<dbReference type="GeneID" id="17041297"/>
<dbReference type="GO" id="GO:0006396">
    <property type="term" value="P:RNA processing"/>
    <property type="evidence" value="ECO:0007669"/>
    <property type="project" value="InterPro"/>
</dbReference>
<dbReference type="AlphaFoldDB" id="I0YY40"/>
<proteinExistence type="predicted"/>
<organism evidence="5 6">
    <name type="scientific">Coccomyxa subellipsoidea (strain C-169)</name>
    <name type="common">Green microalga</name>
    <dbReference type="NCBI Taxonomy" id="574566"/>
    <lineage>
        <taxon>Eukaryota</taxon>
        <taxon>Viridiplantae</taxon>
        <taxon>Chlorophyta</taxon>
        <taxon>core chlorophytes</taxon>
        <taxon>Trebouxiophyceae</taxon>
        <taxon>Trebouxiophyceae incertae sedis</taxon>
        <taxon>Coccomyxaceae</taxon>
        <taxon>Coccomyxa</taxon>
        <taxon>Coccomyxa subellipsoidea</taxon>
    </lineage>
</organism>
<dbReference type="GO" id="GO:0003723">
    <property type="term" value="F:RNA binding"/>
    <property type="evidence" value="ECO:0007669"/>
    <property type="project" value="InterPro"/>
</dbReference>
<dbReference type="InterPro" id="IPR029028">
    <property type="entry name" value="Alpha/beta_knot_MTases"/>
</dbReference>
<dbReference type="Proteomes" id="UP000007264">
    <property type="component" value="Unassembled WGS sequence"/>
</dbReference>
<evidence type="ECO:0000256" key="3">
    <source>
        <dbReference type="SAM" id="MobiDB-lite"/>
    </source>
</evidence>
<evidence type="ECO:0000256" key="1">
    <source>
        <dbReference type="ARBA" id="ARBA00022603"/>
    </source>
</evidence>
<feature type="region of interest" description="Disordered" evidence="3">
    <location>
        <begin position="183"/>
        <end position="246"/>
    </location>
</feature>
<dbReference type="OrthoDB" id="270651at2759"/>
<keyword evidence="1" id="KW-0489">Methyltransferase</keyword>
<dbReference type="PANTHER" id="PTHR43191:SF7">
    <property type="entry name" value="OBP33PEP LIKE PROTEIN"/>
    <property type="match status" value="1"/>
</dbReference>
<keyword evidence="2" id="KW-0808">Transferase</keyword>
<dbReference type="GO" id="GO:0032259">
    <property type="term" value="P:methylation"/>
    <property type="evidence" value="ECO:0007669"/>
    <property type="project" value="UniProtKB-KW"/>
</dbReference>
<dbReference type="PANTHER" id="PTHR43191">
    <property type="entry name" value="RRNA METHYLTRANSFERASE 3"/>
    <property type="match status" value="1"/>
</dbReference>
<protein>
    <recommendedName>
        <fullName evidence="4">tRNA/rRNA methyltransferase SpoU type domain-containing protein</fullName>
    </recommendedName>
</protein>
<evidence type="ECO:0000313" key="5">
    <source>
        <dbReference type="EMBL" id="EIE23309.1"/>
    </source>
</evidence>
<dbReference type="CDD" id="cd18096">
    <property type="entry name" value="SpoU-like"/>
    <property type="match status" value="1"/>
</dbReference>
<dbReference type="STRING" id="574566.I0YY40"/>
<evidence type="ECO:0000259" key="4">
    <source>
        <dbReference type="Pfam" id="PF00588"/>
    </source>
</evidence>
<feature type="domain" description="tRNA/rRNA methyltransferase SpoU type" evidence="4">
    <location>
        <begin position="31"/>
        <end position="167"/>
    </location>
</feature>
<dbReference type="Gene3D" id="3.40.1280.10">
    <property type="match status" value="1"/>
</dbReference>
<evidence type="ECO:0000256" key="2">
    <source>
        <dbReference type="ARBA" id="ARBA00022679"/>
    </source>
</evidence>
<dbReference type="SUPFAM" id="SSF75217">
    <property type="entry name" value="alpha/beta knot"/>
    <property type="match status" value="1"/>
</dbReference>